<evidence type="ECO:0000313" key="4">
    <source>
        <dbReference type="Proteomes" id="UP000054266"/>
    </source>
</evidence>
<name>A0A0D2D8Z9_9EURO</name>
<evidence type="ECO:0000313" key="3">
    <source>
        <dbReference type="EMBL" id="KIW74001.1"/>
    </source>
</evidence>
<feature type="compositionally biased region" description="Polar residues" evidence="2">
    <location>
        <begin position="539"/>
        <end position="550"/>
    </location>
</feature>
<feature type="region of interest" description="Disordered" evidence="2">
    <location>
        <begin position="353"/>
        <end position="372"/>
    </location>
</feature>
<accession>A0A0D2D8Z9</accession>
<feature type="compositionally biased region" description="Low complexity" evidence="2">
    <location>
        <begin position="22"/>
        <end position="34"/>
    </location>
</feature>
<feature type="compositionally biased region" description="Basic and acidic residues" evidence="2">
    <location>
        <begin position="58"/>
        <end position="78"/>
    </location>
</feature>
<evidence type="ECO:0000256" key="2">
    <source>
        <dbReference type="SAM" id="MobiDB-lite"/>
    </source>
</evidence>
<reference evidence="3 4" key="1">
    <citation type="submission" date="2015-01" db="EMBL/GenBank/DDBJ databases">
        <title>The Genome Sequence of Capronia semiimmersa CBS27337.</title>
        <authorList>
            <consortium name="The Broad Institute Genomics Platform"/>
            <person name="Cuomo C."/>
            <person name="de Hoog S."/>
            <person name="Gorbushina A."/>
            <person name="Stielow B."/>
            <person name="Teixiera M."/>
            <person name="Abouelleil A."/>
            <person name="Chapman S.B."/>
            <person name="Priest M."/>
            <person name="Young S.K."/>
            <person name="Wortman J."/>
            <person name="Nusbaum C."/>
            <person name="Birren B."/>
        </authorList>
    </citation>
    <scope>NUCLEOTIDE SEQUENCE [LARGE SCALE GENOMIC DNA]</scope>
    <source>
        <strain evidence="3 4">CBS 27337</strain>
    </source>
</reference>
<keyword evidence="1" id="KW-0175">Coiled coil</keyword>
<feature type="compositionally biased region" description="Polar residues" evidence="2">
    <location>
        <begin position="101"/>
        <end position="117"/>
    </location>
</feature>
<feature type="compositionally biased region" description="Basic and acidic residues" evidence="2">
    <location>
        <begin position="353"/>
        <end position="367"/>
    </location>
</feature>
<feature type="compositionally biased region" description="Low complexity" evidence="2">
    <location>
        <begin position="193"/>
        <end position="204"/>
    </location>
</feature>
<feature type="compositionally biased region" description="Low complexity" evidence="2">
    <location>
        <begin position="416"/>
        <end position="431"/>
    </location>
</feature>
<keyword evidence="4" id="KW-1185">Reference proteome</keyword>
<sequence>MSDLVRGAVPGTAAASGRSQNGGATRAAAAAGTGPIPTEPPRYRTPTDVMRARRAREAHRAEEAAARLRQEDEARRSQEQQVVGVGVDSARRPSARVPGQPAQTYNIGGPQTATPSARRQENIPPVQAAASRPSGRPPQAVPADPRLSATTERNRTEAYEQLNIPAPAKPAEPRVTQQPQLQLRPQPAPQPAQQPGAQAAGAAGRSRFPNAFERWEDLSAHWEGIVSSFIHRMEENANELAGKPVDRQMARQIDDLSRAGANLFHAVVELQRLRASSERKFQRWFFETRHEQEQAQERQAQLENQLRAEREARTVSSTSIEQVRAEKTKAEELVREMRRELQISKEEARRAWEELGRREQEERERTIALRSGEPTLIGGVQVVPMQGLPSRQATLQRPQTRDGPTGGAGPTTMSGQQPPQRPSSRQTTTTSLDSPGEEGRQFTYRPETGTSPTVTDPFTESSRQQSQLRREPDTQFYTTPPRPTQPATSGAAMAAARAAATSGASPGRAGEQPRYYQATTNAQMSGALPTPARQGTGGTDTSYFASNASVAPSEEEYHINPDGSYTRDAQGRRIPYRQPLERGPSGPAEQGEEEGEISEEMSEEDDDHAADAERERMYAAQYRQSQGQQGLPPTTNGNFPRTTSGALPPIPQGAVHEAEEYERDPTIPTPPAVTQAMAGWETLQGRTHGHPTRLSDIIEEQTARTSPSRTSYVSGSGVLPGEPGTGQAPSSGQTSRR</sequence>
<feature type="region of interest" description="Disordered" evidence="2">
    <location>
        <begin position="391"/>
        <end position="672"/>
    </location>
</feature>
<dbReference type="STRING" id="5601.A0A0D2D8Z9"/>
<feature type="compositionally biased region" description="Polar residues" evidence="2">
    <location>
        <begin position="448"/>
        <end position="467"/>
    </location>
</feature>
<feature type="compositionally biased region" description="Acidic residues" evidence="2">
    <location>
        <begin position="590"/>
        <end position="608"/>
    </location>
</feature>
<dbReference type="Proteomes" id="UP000054266">
    <property type="component" value="Unassembled WGS sequence"/>
</dbReference>
<protein>
    <submittedName>
        <fullName evidence="3">Uncharacterized protein</fullName>
    </submittedName>
</protein>
<feature type="coiled-coil region" evidence="1">
    <location>
        <begin position="292"/>
        <end position="347"/>
    </location>
</feature>
<gene>
    <name evidence="3" type="ORF">PV04_02073</name>
</gene>
<feature type="compositionally biased region" description="Polar residues" evidence="2">
    <location>
        <begin position="727"/>
        <end position="737"/>
    </location>
</feature>
<proteinExistence type="predicted"/>
<dbReference type="EMBL" id="KN846956">
    <property type="protein sequence ID" value="KIW74001.1"/>
    <property type="molecule type" value="Genomic_DNA"/>
</dbReference>
<dbReference type="HOGENOM" id="CLU_007593_1_0_1"/>
<dbReference type="AlphaFoldDB" id="A0A0D2D8Z9"/>
<feature type="region of interest" description="Disordered" evidence="2">
    <location>
        <begin position="1"/>
        <end position="204"/>
    </location>
</feature>
<feature type="compositionally biased region" description="Polar residues" evidence="2">
    <location>
        <begin position="703"/>
        <end position="714"/>
    </location>
</feature>
<feature type="compositionally biased region" description="Polar residues" evidence="2">
    <location>
        <begin position="622"/>
        <end position="645"/>
    </location>
</feature>
<evidence type="ECO:0000256" key="1">
    <source>
        <dbReference type="SAM" id="Coils"/>
    </source>
</evidence>
<organism evidence="3 4">
    <name type="scientific">Phialophora macrospora</name>
    <dbReference type="NCBI Taxonomy" id="1851006"/>
    <lineage>
        <taxon>Eukaryota</taxon>
        <taxon>Fungi</taxon>
        <taxon>Dikarya</taxon>
        <taxon>Ascomycota</taxon>
        <taxon>Pezizomycotina</taxon>
        <taxon>Eurotiomycetes</taxon>
        <taxon>Chaetothyriomycetidae</taxon>
        <taxon>Chaetothyriales</taxon>
        <taxon>Herpotrichiellaceae</taxon>
        <taxon>Phialophora</taxon>
    </lineage>
</organism>
<feature type="compositionally biased region" description="Low complexity" evidence="2">
    <location>
        <begin position="486"/>
        <end position="510"/>
    </location>
</feature>
<feature type="region of interest" description="Disordered" evidence="2">
    <location>
        <begin position="700"/>
        <end position="737"/>
    </location>
</feature>